<sequence>MASSQPRAASGEGSQEEGWHGGVWPRPSEAAGAKEPPADAGQLPQLPAASSGAARSFSLRVSVLGSCTPALDLQVADWHDFTEQLEQCGIPAAEQHPQNFQPGAGIEMLVGQALEMVDHQLWLLLDMLPREIQPTKQLSELMEVKLRVGQVAQMRTRCRGVSPVLAEIND</sequence>
<name>A0A813J0N6_POLGL</name>
<dbReference type="EMBL" id="CAJNNW010016361">
    <property type="protein sequence ID" value="CAE8658949.1"/>
    <property type="molecule type" value="Genomic_DNA"/>
</dbReference>
<feature type="non-terminal residue" evidence="2">
    <location>
        <position position="170"/>
    </location>
</feature>
<gene>
    <name evidence="2" type="ORF">PGLA2088_LOCUS13633</name>
</gene>
<evidence type="ECO:0000313" key="2">
    <source>
        <dbReference type="EMBL" id="CAE8658949.1"/>
    </source>
</evidence>
<dbReference type="Proteomes" id="UP000626109">
    <property type="component" value="Unassembled WGS sequence"/>
</dbReference>
<evidence type="ECO:0000256" key="1">
    <source>
        <dbReference type="SAM" id="MobiDB-lite"/>
    </source>
</evidence>
<comment type="caution">
    <text evidence="2">The sequence shown here is derived from an EMBL/GenBank/DDBJ whole genome shotgun (WGS) entry which is preliminary data.</text>
</comment>
<proteinExistence type="predicted"/>
<dbReference type="AlphaFoldDB" id="A0A813J0N6"/>
<accession>A0A813J0N6</accession>
<evidence type="ECO:0000313" key="3">
    <source>
        <dbReference type="Proteomes" id="UP000626109"/>
    </source>
</evidence>
<feature type="region of interest" description="Disordered" evidence="1">
    <location>
        <begin position="1"/>
        <end position="47"/>
    </location>
</feature>
<organism evidence="2 3">
    <name type="scientific">Polarella glacialis</name>
    <name type="common">Dinoflagellate</name>
    <dbReference type="NCBI Taxonomy" id="89957"/>
    <lineage>
        <taxon>Eukaryota</taxon>
        <taxon>Sar</taxon>
        <taxon>Alveolata</taxon>
        <taxon>Dinophyceae</taxon>
        <taxon>Suessiales</taxon>
        <taxon>Suessiaceae</taxon>
        <taxon>Polarella</taxon>
    </lineage>
</organism>
<protein>
    <submittedName>
        <fullName evidence="2">Uncharacterized protein</fullName>
    </submittedName>
</protein>
<reference evidence="2" key="1">
    <citation type="submission" date="2021-02" db="EMBL/GenBank/DDBJ databases">
        <authorList>
            <person name="Dougan E. K."/>
            <person name="Rhodes N."/>
            <person name="Thang M."/>
            <person name="Chan C."/>
        </authorList>
    </citation>
    <scope>NUCLEOTIDE SEQUENCE</scope>
</reference>